<dbReference type="AlphaFoldDB" id="A0A916SU99"/>
<comment type="caution">
    <text evidence="2">The sequence shown here is derived from an EMBL/GenBank/DDBJ whole genome shotgun (WGS) entry which is preliminary data.</text>
</comment>
<reference evidence="2" key="1">
    <citation type="journal article" date="2014" name="Int. J. Syst. Evol. Microbiol.">
        <title>Complete genome sequence of Corynebacterium casei LMG S-19264T (=DSM 44701T), isolated from a smear-ripened cheese.</title>
        <authorList>
            <consortium name="US DOE Joint Genome Institute (JGI-PGF)"/>
            <person name="Walter F."/>
            <person name="Albersmeier A."/>
            <person name="Kalinowski J."/>
            <person name="Ruckert C."/>
        </authorList>
    </citation>
    <scope>NUCLEOTIDE SEQUENCE</scope>
    <source>
        <strain evidence="2">CGMCC 1.15322</strain>
    </source>
</reference>
<feature type="compositionally biased region" description="Polar residues" evidence="1">
    <location>
        <begin position="1"/>
        <end position="10"/>
    </location>
</feature>
<evidence type="ECO:0000313" key="2">
    <source>
        <dbReference type="EMBL" id="GGB14138.1"/>
    </source>
</evidence>
<evidence type="ECO:0000256" key="1">
    <source>
        <dbReference type="SAM" id="MobiDB-lite"/>
    </source>
</evidence>
<name>A0A916SU99_9BURK</name>
<organism evidence="2 3">
    <name type="scientific">Polaromonas eurypsychrophila</name>
    <dbReference type="NCBI Taxonomy" id="1614635"/>
    <lineage>
        <taxon>Bacteria</taxon>
        <taxon>Pseudomonadati</taxon>
        <taxon>Pseudomonadota</taxon>
        <taxon>Betaproteobacteria</taxon>
        <taxon>Burkholderiales</taxon>
        <taxon>Comamonadaceae</taxon>
        <taxon>Polaromonas</taxon>
    </lineage>
</organism>
<dbReference type="RefSeq" id="WP_188710257.1">
    <property type="nucleotide sequence ID" value="NZ_BMIG01000023.1"/>
</dbReference>
<proteinExistence type="predicted"/>
<feature type="region of interest" description="Disordered" evidence="1">
    <location>
        <begin position="1"/>
        <end position="71"/>
    </location>
</feature>
<evidence type="ECO:0000313" key="3">
    <source>
        <dbReference type="Proteomes" id="UP000620596"/>
    </source>
</evidence>
<protein>
    <submittedName>
        <fullName evidence="2">Uncharacterized protein</fullName>
    </submittedName>
</protein>
<dbReference type="Proteomes" id="UP000620596">
    <property type="component" value="Unassembled WGS sequence"/>
</dbReference>
<keyword evidence="3" id="KW-1185">Reference proteome</keyword>
<gene>
    <name evidence="2" type="ORF">GCM10011496_38890</name>
</gene>
<accession>A0A916SU99</accession>
<sequence>MPDNKTSPTRGANGEATEPPVTRSDTDNTDNSASTLIEAPVKPGRKNPLDQHEFTDGGGGGGAEAFRRKPE</sequence>
<reference evidence="2" key="2">
    <citation type="submission" date="2020-09" db="EMBL/GenBank/DDBJ databases">
        <authorList>
            <person name="Sun Q."/>
            <person name="Zhou Y."/>
        </authorList>
    </citation>
    <scope>NUCLEOTIDE SEQUENCE</scope>
    <source>
        <strain evidence="2">CGMCC 1.15322</strain>
    </source>
</reference>
<dbReference type="EMBL" id="BMIG01000023">
    <property type="protein sequence ID" value="GGB14138.1"/>
    <property type="molecule type" value="Genomic_DNA"/>
</dbReference>